<dbReference type="InterPro" id="IPR011060">
    <property type="entry name" value="RibuloseP-bd_barrel"/>
</dbReference>
<dbReference type="EMBL" id="KE546989">
    <property type="protein sequence ID" value="EPY52524.1"/>
    <property type="molecule type" value="Genomic_DNA"/>
</dbReference>
<keyword evidence="14" id="KW-0511">Multifunctional enzyme</keyword>
<dbReference type="InterPro" id="IPR013785">
    <property type="entry name" value="Aldolase_TIM"/>
</dbReference>
<comment type="pathway">
    <text evidence="5 16">Amino-acid biosynthesis; L-tryptophan biosynthesis; L-tryptophan from chorismate: step 4/5.</text>
</comment>
<dbReference type="EC" id="4.1.1.48" evidence="16"/>
<dbReference type="HAMAP" id="MF_00134_B">
    <property type="entry name" value="IGPS_B"/>
    <property type="match status" value="1"/>
</dbReference>
<dbReference type="InterPro" id="IPR001468">
    <property type="entry name" value="Indole-3-GlycerolPSynthase_CS"/>
</dbReference>
<dbReference type="GO" id="GO:0005829">
    <property type="term" value="C:cytosol"/>
    <property type="evidence" value="ECO:0007669"/>
    <property type="project" value="TreeGrafter"/>
</dbReference>
<evidence type="ECO:0000256" key="6">
    <source>
        <dbReference type="ARBA" id="ARBA00004873"/>
    </source>
</evidence>
<evidence type="ECO:0000256" key="14">
    <source>
        <dbReference type="ARBA" id="ARBA00023268"/>
    </source>
</evidence>
<dbReference type="eggNOG" id="KOG0026">
    <property type="taxonomic scope" value="Eukaryota"/>
</dbReference>
<evidence type="ECO:0000256" key="9">
    <source>
        <dbReference type="ARBA" id="ARBA00022822"/>
    </source>
</evidence>
<sequence>MTQHEVPKEESSETKIVLEGETERPIVMIDNYDSFTWNIVQYLSNLEKRYPILVIRNDELTVDELEQINPLKLILSPGPGHPARDGGICNEAISRFAGKIPIFGVCMGLQCLFESMGGNVESAGEIIHGKVSKIYHDGLGLFQGIPQGISVTRYHSLAGTIKSLPSDLEVTSWTENGIIMGARHKKYAIEGVQYHPESILSEYGKEYIQNFLNLTAGTWEENNVSMPTKNNAFNDAMKERSNMVSFSSAAPENVPKQSILNKIHAQRLIDIAESKNSRGHSVNDLQTYLKMNLAPPMVNFYDRLKKSTPALMAEVKRASPSKGDIDPYANAAQQALTYARAGASVISVLTEPKWFRGSLDDLQVARRAVDQVEDRPAILRKDFIIDPYQIMEARLNGADSVLLIVAMLSYEQLESLYKFAKSLEMEPLVEVNCASEMELAIKLGAKVIGVNNRNLHSFEVDLSTTSKLVDMVPKDVVLAALSGISSRADVELYMKQGVSAVLVGESLMRSPDPAAFAQELLHGSPKEQGSDASSKPLVKVCGTRTVAAAKTIIESGGDLIGLIFADKSKRRVDLQVAKEIVQLAHSNVRNYRGMESQLGEHKDWFRYHYQKIAKSTHPLVVGVFKNQPIEYIKEILSEVDLDIIQLHGQEPLEWANELQKPVFKVFSPNASELMTPNYHILPLIDAFVGGQSGGLGKTVDWKAASQITIPYVLAGGLTAENVQDALTASHAAIVDVSSGVETEGIQDDDKIRKFIENAKKTI</sequence>
<evidence type="ECO:0000259" key="19">
    <source>
        <dbReference type="Pfam" id="PF00697"/>
    </source>
</evidence>
<comment type="pathway">
    <text evidence="6 16">Amino-acid biosynthesis; L-tryptophan biosynthesis; L-tryptophan from chorismate: step 1/5.</text>
</comment>
<dbReference type="Gene3D" id="3.20.20.70">
    <property type="entry name" value="Aldolase class I"/>
    <property type="match status" value="2"/>
</dbReference>
<dbReference type="HOGENOM" id="CLU_007713_2_0_1"/>
<dbReference type="InterPro" id="IPR050472">
    <property type="entry name" value="Anth_synth/Amidotransfase"/>
</dbReference>
<dbReference type="PRINTS" id="PR00096">
    <property type="entry name" value="GATASE"/>
</dbReference>
<dbReference type="PROSITE" id="PS51273">
    <property type="entry name" value="GATASE_TYPE_1"/>
    <property type="match status" value="1"/>
</dbReference>
<dbReference type="Pfam" id="PF00117">
    <property type="entry name" value="GATase"/>
    <property type="match status" value="1"/>
</dbReference>
<keyword evidence="12 16" id="KW-0413">Isomerase</keyword>
<evidence type="ECO:0000256" key="12">
    <source>
        <dbReference type="ARBA" id="ARBA00023235"/>
    </source>
</evidence>
<evidence type="ECO:0000256" key="4">
    <source>
        <dbReference type="ARBA" id="ARBA00004664"/>
    </source>
</evidence>
<keyword evidence="13 16" id="KW-0456">Lyase</keyword>
<evidence type="ECO:0000256" key="7">
    <source>
        <dbReference type="ARBA" id="ARBA00022605"/>
    </source>
</evidence>
<keyword evidence="8 16" id="KW-0210">Decarboxylase</keyword>
<dbReference type="AlphaFoldDB" id="S9W2B6"/>
<dbReference type="eggNOG" id="KOG4202">
    <property type="taxonomic scope" value="Eukaryota"/>
</dbReference>
<keyword evidence="10" id="KW-0315">Glutamine amidotransferase</keyword>
<dbReference type="NCBIfam" id="TIGR00566">
    <property type="entry name" value="trpG_papA"/>
    <property type="match status" value="1"/>
</dbReference>
<keyword evidence="9 16" id="KW-0822">Tryptophan biosynthesis</keyword>
<comment type="function">
    <text evidence="3 16">Trifunctional enzyme bearing the Gln amidotransferase (GATase) domain of anthranilate synthase, indole-glycerolphosphate synthase, and phosphoribosylanthranilate isomerase activities.</text>
</comment>
<keyword evidence="7 16" id="KW-0028">Amino-acid biosynthesis</keyword>
<feature type="domain" description="Indole-3-glycerol phosphate synthase" evidence="18">
    <location>
        <begin position="260"/>
        <end position="520"/>
    </location>
</feature>
<keyword evidence="21" id="KW-1185">Reference proteome</keyword>
<dbReference type="InterPro" id="IPR017926">
    <property type="entry name" value="GATASE"/>
</dbReference>
<comment type="catalytic activity">
    <reaction evidence="1 16">
        <text>N-(5-phospho-beta-D-ribosyl)anthranilate = 1-(2-carboxyphenylamino)-1-deoxy-D-ribulose 5-phosphate</text>
        <dbReference type="Rhea" id="RHEA:21540"/>
        <dbReference type="ChEBI" id="CHEBI:18277"/>
        <dbReference type="ChEBI" id="CHEBI:58613"/>
        <dbReference type="EC" id="5.3.1.24"/>
    </reaction>
</comment>
<dbReference type="CDD" id="cd00405">
    <property type="entry name" value="PRAI"/>
    <property type="match status" value="1"/>
</dbReference>
<dbReference type="Proteomes" id="UP000015464">
    <property type="component" value="Unassembled WGS sequence"/>
</dbReference>
<evidence type="ECO:0000256" key="3">
    <source>
        <dbReference type="ARBA" id="ARBA00003272"/>
    </source>
</evidence>
<dbReference type="GO" id="GO:0000162">
    <property type="term" value="P:L-tryptophan biosynthetic process"/>
    <property type="evidence" value="ECO:0007669"/>
    <property type="project" value="UniProtKB-UniRule"/>
</dbReference>
<dbReference type="eggNOG" id="KOG4201">
    <property type="taxonomic scope" value="Eukaryota"/>
</dbReference>
<feature type="domain" description="N-(5'phosphoribosyl) anthranilate isomerase (PRAI)" evidence="19">
    <location>
        <begin position="598"/>
        <end position="757"/>
    </location>
</feature>
<evidence type="ECO:0000256" key="15">
    <source>
        <dbReference type="ARBA" id="ARBA00047683"/>
    </source>
</evidence>
<proteinExistence type="inferred from homology"/>
<dbReference type="PIRSF" id="PIRSF001382">
    <property type="entry name" value="TrpG-trpC-trpF"/>
    <property type="match status" value="1"/>
</dbReference>
<dbReference type="PRINTS" id="PR00097">
    <property type="entry name" value="ANTSNTHASEII"/>
</dbReference>
<dbReference type="EC" id="5.3.1.24" evidence="16"/>
<dbReference type="GO" id="GO:0004425">
    <property type="term" value="F:indole-3-glycerol-phosphate synthase activity"/>
    <property type="evidence" value="ECO:0007669"/>
    <property type="project" value="UniProtKB-UniRule"/>
</dbReference>
<dbReference type="UniPathway" id="UPA00035">
    <property type="reaction ID" value="UER00040"/>
</dbReference>
<feature type="domain" description="Glutamine amidotransferase" evidence="17">
    <location>
        <begin position="27"/>
        <end position="212"/>
    </location>
</feature>
<dbReference type="FunFam" id="3.40.50.880:FF:000031">
    <property type="entry name" value="Multifunctional tryptophan biosynthesis protein"/>
    <property type="match status" value="1"/>
</dbReference>
<dbReference type="HAMAP" id="MF_00135">
    <property type="entry name" value="PRAI"/>
    <property type="match status" value="1"/>
</dbReference>
<evidence type="ECO:0000256" key="5">
    <source>
        <dbReference type="ARBA" id="ARBA00004696"/>
    </source>
</evidence>
<dbReference type="EC" id="4.1.3.27" evidence="16"/>
<reference evidence="20 21" key="1">
    <citation type="journal article" date="2011" name="Science">
        <title>Comparative functional genomics of the fission yeasts.</title>
        <authorList>
            <person name="Rhind N."/>
            <person name="Chen Z."/>
            <person name="Yassour M."/>
            <person name="Thompson D.A."/>
            <person name="Haas B.J."/>
            <person name="Habib N."/>
            <person name="Wapinski I."/>
            <person name="Roy S."/>
            <person name="Lin M.F."/>
            <person name="Heiman D.I."/>
            <person name="Young S.K."/>
            <person name="Furuya K."/>
            <person name="Guo Y."/>
            <person name="Pidoux A."/>
            <person name="Chen H.M."/>
            <person name="Robbertse B."/>
            <person name="Goldberg J.M."/>
            <person name="Aoki K."/>
            <person name="Bayne E.H."/>
            <person name="Berlin A.M."/>
            <person name="Desjardins C.A."/>
            <person name="Dobbs E."/>
            <person name="Dukaj L."/>
            <person name="Fan L."/>
            <person name="FitzGerald M.G."/>
            <person name="French C."/>
            <person name="Gujja S."/>
            <person name="Hansen K."/>
            <person name="Keifenheim D."/>
            <person name="Levin J.Z."/>
            <person name="Mosher R.A."/>
            <person name="Mueller C.A."/>
            <person name="Pfiffner J."/>
            <person name="Priest M."/>
            <person name="Russ C."/>
            <person name="Smialowska A."/>
            <person name="Swoboda P."/>
            <person name="Sykes S.M."/>
            <person name="Vaughn M."/>
            <person name="Vengrova S."/>
            <person name="Yoder R."/>
            <person name="Zeng Q."/>
            <person name="Allshire R."/>
            <person name="Baulcombe D."/>
            <person name="Birren B.W."/>
            <person name="Brown W."/>
            <person name="Ekwall K."/>
            <person name="Kellis M."/>
            <person name="Leatherwood J."/>
            <person name="Levin H."/>
            <person name="Margalit H."/>
            <person name="Martienssen R."/>
            <person name="Nieduszynski C.A."/>
            <person name="Spatafora J.W."/>
            <person name="Friedman N."/>
            <person name="Dalgaard J.Z."/>
            <person name="Baumann P."/>
            <person name="Niki H."/>
            <person name="Regev A."/>
            <person name="Nusbaum C."/>
        </authorList>
    </citation>
    <scope>NUCLEOTIDE SEQUENCE [LARGE SCALE GENOMIC DNA]</scope>
    <source>
        <strain evidence="21">OY26 / ATCC MYA-4695 / CBS 11777 / NBRC 106824 / NRRL Y48691</strain>
    </source>
</reference>
<gene>
    <name evidence="20" type="ORF">SPOG_01846</name>
</gene>
<dbReference type="CDD" id="cd00331">
    <property type="entry name" value="IGPS"/>
    <property type="match status" value="1"/>
</dbReference>
<dbReference type="SUPFAM" id="SSF51366">
    <property type="entry name" value="Ribulose-phoshate binding barrel"/>
    <property type="match status" value="2"/>
</dbReference>
<evidence type="ECO:0000256" key="1">
    <source>
        <dbReference type="ARBA" id="ARBA00001164"/>
    </source>
</evidence>
<dbReference type="InterPro" id="IPR013798">
    <property type="entry name" value="Indole-3-glycerol_P_synth_dom"/>
</dbReference>
<dbReference type="Pfam" id="PF00697">
    <property type="entry name" value="PRAI"/>
    <property type="match status" value="1"/>
</dbReference>
<dbReference type="OMA" id="EPIEWAN"/>
<evidence type="ECO:0000256" key="2">
    <source>
        <dbReference type="ARBA" id="ARBA00001633"/>
    </source>
</evidence>
<dbReference type="PROSITE" id="PS00614">
    <property type="entry name" value="IGPS"/>
    <property type="match status" value="1"/>
</dbReference>
<comment type="catalytic activity">
    <reaction evidence="2 16">
        <text>1-(2-carboxyphenylamino)-1-deoxy-D-ribulose 5-phosphate + H(+) = (1S,2R)-1-C-(indol-3-yl)glycerol 3-phosphate + CO2 + H2O</text>
        <dbReference type="Rhea" id="RHEA:23476"/>
        <dbReference type="ChEBI" id="CHEBI:15377"/>
        <dbReference type="ChEBI" id="CHEBI:15378"/>
        <dbReference type="ChEBI" id="CHEBI:16526"/>
        <dbReference type="ChEBI" id="CHEBI:58613"/>
        <dbReference type="ChEBI" id="CHEBI:58866"/>
        <dbReference type="EC" id="4.1.1.48"/>
    </reaction>
</comment>
<name>S9W2B6_SCHCR</name>
<dbReference type="PANTHER" id="PTHR43418">
    <property type="entry name" value="MULTIFUNCTIONAL TRYPTOPHAN BIOSYNTHESIS PROTEIN-RELATED"/>
    <property type="match status" value="1"/>
</dbReference>
<keyword evidence="11 16" id="KW-0057">Aromatic amino acid biosynthesis</keyword>
<dbReference type="OrthoDB" id="524799at2759"/>
<comment type="pathway">
    <text evidence="4 16">Amino-acid biosynthesis; L-tryptophan biosynthesis; L-tryptophan from chorismate: step 3/5.</text>
</comment>
<evidence type="ECO:0000256" key="13">
    <source>
        <dbReference type="ARBA" id="ARBA00023239"/>
    </source>
</evidence>
<dbReference type="GO" id="GO:0004049">
    <property type="term" value="F:anthranilate synthase activity"/>
    <property type="evidence" value="ECO:0007669"/>
    <property type="project" value="UniProtKB-UniRule"/>
</dbReference>
<dbReference type="RefSeq" id="XP_013022404.1">
    <property type="nucleotide sequence ID" value="XM_013166950.1"/>
</dbReference>
<accession>S9W2B6</accession>
<evidence type="ECO:0000256" key="8">
    <source>
        <dbReference type="ARBA" id="ARBA00022793"/>
    </source>
</evidence>
<dbReference type="CDD" id="cd01743">
    <property type="entry name" value="GATase1_Anthranilate_Synthase"/>
    <property type="match status" value="1"/>
</dbReference>
<dbReference type="InterPro" id="IPR016302">
    <property type="entry name" value="Anthranilate_synth_II"/>
</dbReference>
<dbReference type="GeneID" id="25036172"/>
<dbReference type="STRING" id="653667.S9W2B6"/>
<evidence type="ECO:0000256" key="16">
    <source>
        <dbReference type="PIRNR" id="PIRNR001382"/>
    </source>
</evidence>
<comment type="catalytic activity">
    <reaction evidence="15 16">
        <text>chorismate + L-glutamine = anthranilate + pyruvate + L-glutamate + H(+)</text>
        <dbReference type="Rhea" id="RHEA:21732"/>
        <dbReference type="ChEBI" id="CHEBI:15361"/>
        <dbReference type="ChEBI" id="CHEBI:15378"/>
        <dbReference type="ChEBI" id="CHEBI:16567"/>
        <dbReference type="ChEBI" id="CHEBI:29748"/>
        <dbReference type="ChEBI" id="CHEBI:29985"/>
        <dbReference type="ChEBI" id="CHEBI:58359"/>
        <dbReference type="EC" id="4.1.3.27"/>
    </reaction>
</comment>
<evidence type="ECO:0000259" key="18">
    <source>
        <dbReference type="Pfam" id="PF00218"/>
    </source>
</evidence>
<evidence type="ECO:0000313" key="21">
    <source>
        <dbReference type="Proteomes" id="UP000015464"/>
    </source>
</evidence>
<evidence type="ECO:0000256" key="10">
    <source>
        <dbReference type="ARBA" id="ARBA00022962"/>
    </source>
</evidence>
<dbReference type="InterPro" id="IPR001240">
    <property type="entry name" value="PRAI_dom"/>
</dbReference>
<protein>
    <recommendedName>
        <fullName evidence="16">Multifunctional tryptophan biosynthesis protein</fullName>
    </recommendedName>
    <domain>
        <recommendedName>
            <fullName evidence="16">Anthranilate synthase component 2</fullName>
            <shortName evidence="16">AS</shortName>
            <ecNumber evidence="16">4.1.3.27</ecNumber>
        </recommendedName>
        <alternativeName>
            <fullName evidence="16">Anthranilate synthase, glutamine amidotransferase component</fullName>
        </alternativeName>
    </domain>
    <domain>
        <recommendedName>
            <fullName evidence="16">Indole-3-glycerol phosphate synthase</fullName>
            <shortName evidence="16">IGPS</shortName>
            <ecNumber evidence="16">4.1.1.48</ecNumber>
        </recommendedName>
    </domain>
    <domain>
        <recommendedName>
            <fullName evidence="16">N-(5'-phosphoribosyl)anthranilate isomerase</fullName>
            <shortName evidence="16">PRAI</shortName>
            <ecNumber evidence="16">5.3.1.24</ecNumber>
        </recommendedName>
    </domain>
</protein>
<dbReference type="SUPFAM" id="SSF52317">
    <property type="entry name" value="Class I glutamine amidotransferase-like"/>
    <property type="match status" value="1"/>
</dbReference>
<dbReference type="InterPro" id="IPR006221">
    <property type="entry name" value="TrpG/PapA_dom"/>
</dbReference>
<dbReference type="PANTHER" id="PTHR43418:SF4">
    <property type="entry name" value="MULTIFUNCTIONAL TRYPTOPHAN BIOSYNTHESIS PROTEIN"/>
    <property type="match status" value="1"/>
</dbReference>
<dbReference type="NCBIfam" id="NF001377">
    <property type="entry name" value="PRK00278.2-4"/>
    <property type="match status" value="1"/>
</dbReference>
<evidence type="ECO:0000313" key="20">
    <source>
        <dbReference type="EMBL" id="EPY52524.1"/>
    </source>
</evidence>
<dbReference type="InterPro" id="IPR029062">
    <property type="entry name" value="Class_I_gatase-like"/>
</dbReference>
<evidence type="ECO:0000256" key="11">
    <source>
        <dbReference type="ARBA" id="ARBA00023141"/>
    </source>
</evidence>
<dbReference type="GO" id="GO:0004640">
    <property type="term" value="F:phosphoribosylanthranilate isomerase activity"/>
    <property type="evidence" value="ECO:0007669"/>
    <property type="project" value="UniProtKB-UniRule"/>
</dbReference>
<dbReference type="Gene3D" id="3.40.50.880">
    <property type="match status" value="1"/>
</dbReference>
<dbReference type="FunFam" id="3.20.20.70:FF:000136">
    <property type="entry name" value="Multifunctional tryptophan biosynthesis protein"/>
    <property type="match status" value="1"/>
</dbReference>
<dbReference type="Pfam" id="PF00218">
    <property type="entry name" value="IGPS"/>
    <property type="match status" value="1"/>
</dbReference>
<evidence type="ECO:0000259" key="17">
    <source>
        <dbReference type="Pfam" id="PF00117"/>
    </source>
</evidence>
<organism evidence="20 21">
    <name type="scientific">Schizosaccharomyces cryophilus (strain OY26 / ATCC MYA-4695 / CBS 11777 / NBRC 106824 / NRRL Y48691)</name>
    <name type="common">Fission yeast</name>
    <dbReference type="NCBI Taxonomy" id="653667"/>
    <lineage>
        <taxon>Eukaryota</taxon>
        <taxon>Fungi</taxon>
        <taxon>Dikarya</taxon>
        <taxon>Ascomycota</taxon>
        <taxon>Taphrinomycotina</taxon>
        <taxon>Schizosaccharomycetes</taxon>
        <taxon>Schizosaccharomycetales</taxon>
        <taxon>Schizosaccharomycetaceae</taxon>
        <taxon>Schizosaccharomyces</taxon>
    </lineage>
</organism>